<evidence type="ECO:0000313" key="6">
    <source>
        <dbReference type="EMBL" id="TFW73306.1"/>
    </source>
</evidence>
<dbReference type="GO" id="GO:0008690">
    <property type="term" value="F:3-deoxy-manno-octulosonate cytidylyltransferase activity"/>
    <property type="evidence" value="ECO:0007669"/>
    <property type="project" value="UniProtKB-UniRule"/>
</dbReference>
<evidence type="ECO:0000313" key="7">
    <source>
        <dbReference type="Proteomes" id="UP000297706"/>
    </source>
</evidence>
<dbReference type="InterPro" id="IPR004528">
    <property type="entry name" value="KdsB"/>
</dbReference>
<evidence type="ECO:0000256" key="4">
    <source>
        <dbReference type="ARBA" id="ARBA00022985"/>
    </source>
</evidence>
<dbReference type="NCBIfam" id="NF003952">
    <property type="entry name" value="PRK05450.1-5"/>
    <property type="match status" value="1"/>
</dbReference>
<keyword evidence="3 5" id="KW-0548">Nucleotidyltransferase</keyword>
<dbReference type="PANTHER" id="PTHR42866">
    <property type="entry name" value="3-DEOXY-MANNO-OCTULOSONATE CYTIDYLYLTRANSFERASE"/>
    <property type="match status" value="1"/>
</dbReference>
<dbReference type="NCBIfam" id="NF003950">
    <property type="entry name" value="PRK05450.1-3"/>
    <property type="match status" value="1"/>
</dbReference>
<keyword evidence="2 5" id="KW-0808">Transferase</keyword>
<dbReference type="Proteomes" id="UP000297706">
    <property type="component" value="Unassembled WGS sequence"/>
</dbReference>
<dbReference type="EMBL" id="PQVH01000001">
    <property type="protein sequence ID" value="TFW73306.1"/>
    <property type="molecule type" value="Genomic_DNA"/>
</dbReference>
<comment type="function">
    <text evidence="5">Activates KDO (a required 8-carbon sugar) for incorporation into bacterial lipopolysaccharide in Gram-negative bacteria.</text>
</comment>
<keyword evidence="7" id="KW-1185">Reference proteome</keyword>
<evidence type="ECO:0000256" key="3">
    <source>
        <dbReference type="ARBA" id="ARBA00022695"/>
    </source>
</evidence>
<sequence>MKKLHNCSEAVPEFYVVIPARYSSTRLPGKPLLDIAGKPMVVWVAERAKSSGAKQVVVATDDERVASAVRQHGYAAVMTNANHVSGTDRIAEVAAIEGWSDDAIVVNVQGDEPLIDAKLIIEVATTLSASNHAVMATACHPITEKSDFTNPNVVKVVMDVNGYAMYFSRASIPFPRDTYSSAQELVSGIPAYRHIGIYAYRAGFLKQYANLAPAAIEQFECLEQLRVLYQGYKIAVSVSDNAPAAGVDTESDLARVRALMD</sequence>
<dbReference type="InterPro" id="IPR029044">
    <property type="entry name" value="Nucleotide-diphossugar_trans"/>
</dbReference>
<dbReference type="GO" id="GO:0009103">
    <property type="term" value="P:lipopolysaccharide biosynthetic process"/>
    <property type="evidence" value="ECO:0007669"/>
    <property type="project" value="UniProtKB-UniRule"/>
</dbReference>
<dbReference type="CDD" id="cd02517">
    <property type="entry name" value="CMP-KDO-Synthetase"/>
    <property type="match status" value="1"/>
</dbReference>
<protein>
    <recommendedName>
        <fullName evidence="5">3-deoxy-manno-octulosonate cytidylyltransferase</fullName>
        <ecNumber evidence="5">2.7.7.38</ecNumber>
    </recommendedName>
    <alternativeName>
        <fullName evidence="5">CMP-2-keto-3-deoxyoctulosonic acid synthase</fullName>
        <shortName evidence="5">CKS</shortName>
        <shortName evidence="5">CMP-KDO synthase</shortName>
    </alternativeName>
</protein>
<dbReference type="EC" id="2.7.7.38" evidence="5"/>
<dbReference type="Pfam" id="PF02348">
    <property type="entry name" value="CTP_transf_3"/>
    <property type="match status" value="1"/>
</dbReference>
<dbReference type="RefSeq" id="WP_135276238.1">
    <property type="nucleotide sequence ID" value="NZ_PQVH01000001.1"/>
</dbReference>
<dbReference type="HAMAP" id="MF_00057">
    <property type="entry name" value="KdsB"/>
    <property type="match status" value="1"/>
</dbReference>
<dbReference type="InterPro" id="IPR003329">
    <property type="entry name" value="Cytidylyl_trans"/>
</dbReference>
<comment type="similarity">
    <text evidence="5">Belongs to the KdsB family.</text>
</comment>
<accession>A0A4Y9VV41</accession>
<evidence type="ECO:0000256" key="5">
    <source>
        <dbReference type="HAMAP-Rule" id="MF_00057"/>
    </source>
</evidence>
<keyword evidence="4 5" id="KW-0448">Lipopolysaccharide biosynthesis</keyword>
<keyword evidence="5" id="KW-0963">Cytoplasm</keyword>
<dbReference type="FunFam" id="3.90.550.10:FF:000011">
    <property type="entry name" value="3-deoxy-manno-octulosonate cytidylyltransferase"/>
    <property type="match status" value="1"/>
</dbReference>
<dbReference type="Gene3D" id="3.90.550.10">
    <property type="entry name" value="Spore Coat Polysaccharide Biosynthesis Protein SpsA, Chain A"/>
    <property type="match status" value="1"/>
</dbReference>
<dbReference type="GO" id="GO:0016020">
    <property type="term" value="C:membrane"/>
    <property type="evidence" value="ECO:0007669"/>
    <property type="project" value="UniProtKB-SubCell"/>
</dbReference>
<proteinExistence type="inferred from homology"/>
<name>A0A4Y9VV41_9PROT</name>
<dbReference type="GO" id="GO:0033468">
    <property type="term" value="P:CMP-keto-3-deoxy-D-manno-octulosonic acid biosynthetic process"/>
    <property type="evidence" value="ECO:0007669"/>
    <property type="project" value="UniProtKB-UniRule"/>
</dbReference>
<comment type="subcellular location">
    <subcellularLocation>
        <location evidence="5">Cytoplasm</location>
    </subcellularLocation>
    <subcellularLocation>
        <location evidence="1">Membrane</location>
    </subcellularLocation>
</comment>
<comment type="caution">
    <text evidence="6">The sequence shown here is derived from an EMBL/GenBank/DDBJ whole genome shotgun (WGS) entry which is preliminary data.</text>
</comment>
<evidence type="ECO:0000256" key="2">
    <source>
        <dbReference type="ARBA" id="ARBA00022679"/>
    </source>
</evidence>
<evidence type="ECO:0000256" key="1">
    <source>
        <dbReference type="ARBA" id="ARBA00004370"/>
    </source>
</evidence>
<organism evidence="6 7">
    <name type="scientific">Methylotenera oryzisoli</name>
    <dbReference type="NCBI Taxonomy" id="2080758"/>
    <lineage>
        <taxon>Bacteria</taxon>
        <taxon>Pseudomonadati</taxon>
        <taxon>Pseudomonadota</taxon>
        <taxon>Betaproteobacteria</taxon>
        <taxon>Nitrosomonadales</taxon>
        <taxon>Methylophilaceae</taxon>
        <taxon>Methylotenera</taxon>
    </lineage>
</organism>
<dbReference type="AlphaFoldDB" id="A0A4Y9VV41"/>
<gene>
    <name evidence="5" type="primary">kdsB</name>
    <name evidence="6" type="ORF">C3Y98_00010</name>
</gene>
<dbReference type="OrthoDB" id="9815559at2"/>
<dbReference type="GO" id="GO:0005829">
    <property type="term" value="C:cytosol"/>
    <property type="evidence" value="ECO:0007669"/>
    <property type="project" value="TreeGrafter"/>
</dbReference>
<dbReference type="NCBIfam" id="NF009905">
    <property type="entry name" value="PRK13368.1"/>
    <property type="match status" value="1"/>
</dbReference>
<comment type="catalytic activity">
    <reaction evidence="5">
        <text>3-deoxy-alpha-D-manno-oct-2-ulosonate + CTP = CMP-3-deoxy-beta-D-manno-octulosonate + diphosphate</text>
        <dbReference type="Rhea" id="RHEA:23448"/>
        <dbReference type="ChEBI" id="CHEBI:33019"/>
        <dbReference type="ChEBI" id="CHEBI:37563"/>
        <dbReference type="ChEBI" id="CHEBI:85986"/>
        <dbReference type="ChEBI" id="CHEBI:85987"/>
        <dbReference type="EC" id="2.7.7.38"/>
    </reaction>
</comment>
<dbReference type="PANTHER" id="PTHR42866:SF2">
    <property type="entry name" value="3-DEOXY-MANNO-OCTULOSONATE CYTIDYLYLTRANSFERASE, MITOCHONDRIAL"/>
    <property type="match status" value="1"/>
</dbReference>
<dbReference type="NCBIfam" id="TIGR00466">
    <property type="entry name" value="kdsB"/>
    <property type="match status" value="1"/>
</dbReference>
<dbReference type="UniPathway" id="UPA00358">
    <property type="reaction ID" value="UER00476"/>
</dbReference>
<reference evidence="6 7" key="1">
    <citation type="submission" date="2018-02" db="EMBL/GenBank/DDBJ databases">
        <title>A novel lanthanide dependent methylotroph, Methylotenera sp. La3113.</title>
        <authorList>
            <person name="Lv H."/>
            <person name="Tani A."/>
        </authorList>
    </citation>
    <scope>NUCLEOTIDE SEQUENCE [LARGE SCALE GENOMIC DNA]</scope>
    <source>
        <strain evidence="6 7">La3113</strain>
    </source>
</reference>
<comment type="pathway">
    <text evidence="5">Nucleotide-sugar biosynthesis; CMP-3-deoxy-D-manno-octulosonate biosynthesis; CMP-3-deoxy-D-manno-octulosonate from 3-deoxy-D-manno-octulosonate and CTP: step 1/1.</text>
</comment>
<dbReference type="SUPFAM" id="SSF53448">
    <property type="entry name" value="Nucleotide-diphospho-sugar transferases"/>
    <property type="match status" value="1"/>
</dbReference>